<dbReference type="SUPFAM" id="SSF54001">
    <property type="entry name" value="Cysteine proteinases"/>
    <property type="match status" value="1"/>
</dbReference>
<evidence type="ECO:0000256" key="7">
    <source>
        <dbReference type="PROSITE-ProRule" id="PRU01393"/>
    </source>
</evidence>
<dbReference type="EC" id="3.4.19.12" evidence="2"/>
<evidence type="ECO:0000256" key="5">
    <source>
        <dbReference type="ARBA" id="ARBA00022801"/>
    </source>
</evidence>
<dbReference type="GO" id="GO:0016579">
    <property type="term" value="P:protein deubiquitination"/>
    <property type="evidence" value="ECO:0007669"/>
    <property type="project" value="TreeGrafter"/>
</dbReference>
<evidence type="ECO:0000259" key="8">
    <source>
        <dbReference type="PROSITE" id="PS52048"/>
    </source>
</evidence>
<protein>
    <recommendedName>
        <fullName evidence="2">ubiquitinyl hydrolase 1</fullName>
        <ecNumber evidence="2">3.4.19.12</ecNumber>
    </recommendedName>
</protein>
<evidence type="ECO:0000256" key="4">
    <source>
        <dbReference type="ARBA" id="ARBA00022786"/>
    </source>
</evidence>
<gene>
    <name evidence="9" type="ORF">TT172_LOCUS1163</name>
</gene>
<dbReference type="Pfam" id="PF01088">
    <property type="entry name" value="Peptidase_C12"/>
    <property type="match status" value="1"/>
</dbReference>
<dbReference type="InterPro" id="IPR038765">
    <property type="entry name" value="Papain-like_cys_pep_sf"/>
</dbReference>
<evidence type="ECO:0000256" key="1">
    <source>
        <dbReference type="ARBA" id="ARBA00000707"/>
    </source>
</evidence>
<proteinExistence type="inferred from homology"/>
<dbReference type="PROSITE" id="PS52048">
    <property type="entry name" value="UCH_DOMAIN"/>
    <property type="match status" value="1"/>
</dbReference>
<evidence type="ECO:0000256" key="2">
    <source>
        <dbReference type="ARBA" id="ARBA00012759"/>
    </source>
</evidence>
<evidence type="ECO:0000313" key="9">
    <source>
        <dbReference type="EMBL" id="SPQ18744.1"/>
    </source>
</evidence>
<keyword evidence="4" id="KW-0833">Ubl conjugation pathway</keyword>
<evidence type="ECO:0000256" key="6">
    <source>
        <dbReference type="ARBA" id="ARBA00022807"/>
    </source>
</evidence>
<dbReference type="InterPro" id="IPR036959">
    <property type="entry name" value="Peptidase_C12_UCH_sf"/>
</dbReference>
<evidence type="ECO:0000256" key="3">
    <source>
        <dbReference type="ARBA" id="ARBA00022670"/>
    </source>
</evidence>
<evidence type="ECO:0000313" key="10">
    <source>
        <dbReference type="Proteomes" id="UP000289323"/>
    </source>
</evidence>
<dbReference type="GO" id="GO:0006511">
    <property type="term" value="P:ubiquitin-dependent protein catabolic process"/>
    <property type="evidence" value="ECO:0007669"/>
    <property type="project" value="InterPro"/>
</dbReference>
<dbReference type="PANTHER" id="PTHR10589">
    <property type="entry name" value="UBIQUITIN CARBOXYL-TERMINAL HYDROLASE"/>
    <property type="match status" value="1"/>
</dbReference>
<dbReference type="InterPro" id="IPR001578">
    <property type="entry name" value="Peptidase_C12_UCH"/>
</dbReference>
<dbReference type="Proteomes" id="UP000289323">
    <property type="component" value="Unassembled WGS sequence"/>
</dbReference>
<reference evidence="9 10" key="1">
    <citation type="submission" date="2018-04" db="EMBL/GenBank/DDBJ databases">
        <authorList>
            <person name="Huttner S."/>
            <person name="Dainat J."/>
        </authorList>
    </citation>
    <scope>NUCLEOTIDE SEQUENCE [LARGE SCALE GENOMIC DNA]</scope>
</reference>
<organism evidence="9 10">
    <name type="scientific">Thermothielavioides terrestris</name>
    <dbReference type="NCBI Taxonomy" id="2587410"/>
    <lineage>
        <taxon>Eukaryota</taxon>
        <taxon>Fungi</taxon>
        <taxon>Dikarya</taxon>
        <taxon>Ascomycota</taxon>
        <taxon>Pezizomycotina</taxon>
        <taxon>Sordariomycetes</taxon>
        <taxon>Sordariomycetidae</taxon>
        <taxon>Sordariales</taxon>
        <taxon>Chaetomiaceae</taxon>
        <taxon>Thermothielavioides</taxon>
    </lineage>
</organism>
<comment type="caution">
    <text evidence="7">Lacks conserved residue(s) required for the propagation of feature annotation.</text>
</comment>
<comment type="catalytic activity">
    <reaction evidence="1">
        <text>Thiol-dependent hydrolysis of ester, thioester, amide, peptide and isopeptide bonds formed by the C-terminal Gly of ubiquitin (a 76-residue protein attached to proteins as an intracellular targeting signal).</text>
        <dbReference type="EC" id="3.4.19.12"/>
    </reaction>
</comment>
<dbReference type="PANTHER" id="PTHR10589:SF41">
    <property type="entry name" value="UBIQUITIN CARBOXYL-TERMINAL HYDROLASE"/>
    <property type="match status" value="1"/>
</dbReference>
<dbReference type="GO" id="GO:0005737">
    <property type="term" value="C:cytoplasm"/>
    <property type="evidence" value="ECO:0007669"/>
    <property type="project" value="TreeGrafter"/>
</dbReference>
<sequence>MGTKEFPVLVVMNALADKLGLGGDLRFYDVSSLGDPALLADIPHPAYRNAAIPEDSEARAQMLFDSEAFETAHQSVAQLGDTAMPTTNNTEYHAEHFVAYVKANGHLWELERSRQGPLYGDYLGEDQDVLNPRALELGLKRIIILQDGSAEQNTLFSCTLLALKQDQETTCKDEIKGEKEASTELNWVPEELLGCSVISAAGHLSPHSKLRPLPHLCAMKKSPCRHMPF</sequence>
<dbReference type="GO" id="GO:0004843">
    <property type="term" value="F:cysteine-type deubiquitinase activity"/>
    <property type="evidence" value="ECO:0007669"/>
    <property type="project" value="UniProtKB-EC"/>
</dbReference>
<dbReference type="Gene3D" id="3.40.532.10">
    <property type="entry name" value="Peptidase C12, ubiquitin carboxyl-terminal hydrolase"/>
    <property type="match status" value="1"/>
</dbReference>
<keyword evidence="5" id="KW-0378">Hydrolase</keyword>
<dbReference type="AlphaFoldDB" id="A0A446B895"/>
<accession>A0A446B895</accession>
<dbReference type="EMBL" id="OUUZ01000001">
    <property type="protein sequence ID" value="SPQ18744.1"/>
    <property type="molecule type" value="Genomic_DNA"/>
</dbReference>
<feature type="domain" description="UCH catalytic" evidence="8">
    <location>
        <begin position="1"/>
        <end position="165"/>
    </location>
</feature>
<keyword evidence="3" id="KW-0645">Protease</keyword>
<name>A0A446B895_9PEZI</name>
<comment type="similarity">
    <text evidence="7">Belongs to the peptidase C12 family.</text>
</comment>
<keyword evidence="6" id="KW-0788">Thiol protease</keyword>